<dbReference type="InterPro" id="IPR025322">
    <property type="entry name" value="PADRE_dom"/>
</dbReference>
<dbReference type="Proteomes" id="UP001605036">
    <property type="component" value="Unassembled WGS sequence"/>
</dbReference>
<dbReference type="EMBL" id="JBHFFA010000008">
    <property type="protein sequence ID" value="KAL2608206.1"/>
    <property type="molecule type" value="Genomic_DNA"/>
</dbReference>
<comment type="caution">
    <text evidence="1">The sequence shown here is derived from an EMBL/GenBank/DDBJ whole genome shotgun (WGS) entry which is preliminary data.</text>
</comment>
<dbReference type="Pfam" id="PF14009">
    <property type="entry name" value="PADRE"/>
    <property type="match status" value="1"/>
</dbReference>
<gene>
    <name evidence="1" type="ORF">R1flu_026779</name>
</gene>
<name>A0ABD1XJT8_9MARC</name>
<accession>A0ABD1XJT8</accession>
<reference evidence="1 2" key="1">
    <citation type="submission" date="2024-09" db="EMBL/GenBank/DDBJ databases">
        <title>Chromosome-scale assembly of Riccia fluitans.</title>
        <authorList>
            <person name="Paukszto L."/>
            <person name="Sawicki J."/>
            <person name="Karawczyk K."/>
            <person name="Piernik-Szablinska J."/>
            <person name="Szczecinska M."/>
            <person name="Mazdziarz M."/>
        </authorList>
    </citation>
    <scope>NUCLEOTIDE SEQUENCE [LARGE SCALE GENOMIC DNA]</scope>
    <source>
        <strain evidence="1">Rf_01</strain>
        <tissue evidence="1">Aerial parts of the thallus</tissue>
    </source>
</reference>
<organism evidence="1 2">
    <name type="scientific">Riccia fluitans</name>
    <dbReference type="NCBI Taxonomy" id="41844"/>
    <lineage>
        <taxon>Eukaryota</taxon>
        <taxon>Viridiplantae</taxon>
        <taxon>Streptophyta</taxon>
        <taxon>Embryophyta</taxon>
        <taxon>Marchantiophyta</taxon>
        <taxon>Marchantiopsida</taxon>
        <taxon>Marchantiidae</taxon>
        <taxon>Marchantiales</taxon>
        <taxon>Ricciaceae</taxon>
        <taxon>Riccia</taxon>
    </lineage>
</organism>
<dbReference type="AlphaFoldDB" id="A0ABD1XJT8"/>
<dbReference type="PANTHER" id="PTHR33052">
    <property type="entry name" value="DUF4228 DOMAIN PROTEIN-RELATED"/>
    <property type="match status" value="1"/>
</dbReference>
<evidence type="ECO:0000313" key="2">
    <source>
        <dbReference type="Proteomes" id="UP001605036"/>
    </source>
</evidence>
<proteinExistence type="predicted"/>
<keyword evidence="2" id="KW-1185">Reference proteome</keyword>
<protein>
    <submittedName>
        <fullName evidence="1">Uncharacterized protein</fullName>
    </submittedName>
</protein>
<sequence>MGNVALVSCCLSSVVRVVHPSGKVYIYTEPISIAELLQSHPHHYVRDSRDGLNPNGKMLPLDVELELGHTYLLVPLPRLFSHINIGKQFQTSSSLVCPGGLSSQAGRGNLGSSNSEDVEARTFRRRTKGRVTLRSLLALETGCAAFIRRSLQGSQEAGKSSSTAQLHRILENAENHWKSRCPGHKSWRPELESIKEEARKSASSSPLHELALAEHHQRLLICTNSVDSFVKPNIESVQR</sequence>
<evidence type="ECO:0000313" key="1">
    <source>
        <dbReference type="EMBL" id="KAL2608206.1"/>
    </source>
</evidence>